<dbReference type="PROSITE" id="PS50887">
    <property type="entry name" value="GGDEF"/>
    <property type="match status" value="1"/>
</dbReference>
<dbReference type="InterPro" id="IPR029787">
    <property type="entry name" value="Nucleotide_cyclase"/>
</dbReference>
<dbReference type="Gene3D" id="3.30.450.20">
    <property type="entry name" value="PAS domain"/>
    <property type="match status" value="2"/>
</dbReference>
<dbReference type="Pfam" id="PF00990">
    <property type="entry name" value="GGDEF"/>
    <property type="match status" value="1"/>
</dbReference>
<dbReference type="SMART" id="SM00052">
    <property type="entry name" value="EAL"/>
    <property type="match status" value="1"/>
</dbReference>
<accession>A0ABQ2RTT7</accession>
<evidence type="ECO:0008006" key="7">
    <source>
        <dbReference type="Google" id="ProtNLM"/>
    </source>
</evidence>
<dbReference type="InterPro" id="IPR043128">
    <property type="entry name" value="Rev_trsase/Diguanyl_cyclase"/>
</dbReference>
<evidence type="ECO:0000259" key="3">
    <source>
        <dbReference type="PROSITE" id="PS50883"/>
    </source>
</evidence>
<dbReference type="SMART" id="SM00091">
    <property type="entry name" value="PAS"/>
    <property type="match status" value="2"/>
</dbReference>
<dbReference type="SUPFAM" id="SSF141868">
    <property type="entry name" value="EAL domain-like"/>
    <property type="match status" value="1"/>
</dbReference>
<dbReference type="SUPFAM" id="SSF55785">
    <property type="entry name" value="PYP-like sensor domain (PAS domain)"/>
    <property type="match status" value="2"/>
</dbReference>
<dbReference type="CDD" id="cd01949">
    <property type="entry name" value="GGDEF"/>
    <property type="match status" value="1"/>
</dbReference>
<feature type="domain" description="PAC" evidence="2">
    <location>
        <begin position="385"/>
        <end position="439"/>
    </location>
</feature>
<dbReference type="InterPro" id="IPR003018">
    <property type="entry name" value="GAF"/>
</dbReference>
<sequence>MRHVARIPQQVRGPCTGSRPLSTPQPPQKRDPECGPDTAARDGQNGRARLAVDRDGIIRYAEPDAQQILAVTVSAGGDLRTLMPGWQPWLDAADALLSAQVTDIPELLLPGQGSVRIERLPPPVPSSLTGTAPDDGESLLWFTVGHAGLSRLPARLPDLLLRMYAAPDLDSVLETVFSTLHEDVYGILVSLHDPQDDTLVLRYRVHFDPVTLIPYARVPVTADLPAAEVFRTGQVMTLTREECRRYPALQLAPLTQRIVMLPLHTATRRIGVMMLSLLHARVLDPAVITHLQLLAQHCAAAAERAQLFSDVQRAEQRYRTLIESSHSLVWETDADFQVNTRLPNWEAFSGQTFEQYQGMGYLQALPPVSREHYLRMCEQANRDRKPLKFELMARNAAGETVQCLVQTAPILNSDGSVQSWVGTMNDVTEERRLARRQSITQQVLQQLGQTSQPSHTYGVVLRAAMTATEGLGGLLIARYDDEAAAVVSRARWPAGTQPDLDAPLLSHLDDHRWEQLIQQTGPVWLSGAPRPAEPLSLPHVLLVPLKGDGRFRAVLALRQTDRDLNPDQLDHLRWIQPHLGQATQRALLLQALQRREEQSRAILEAVDEALVLCLPDGTPLQANRTTLDSVGLTSLAGLPSLTDPVWALRTMTGDLLDVSQYPISLAAQTGQAVRNVQATFHTAHGEQRAVVMNAVPWSENDDLRGVIVTTRDITESHQLRLALEQQATQDELTGLLNRRGFNQALREVAHAAQGGCVMLLDIDRFKHVNDTHGHHTGDALLQVTAERLRALIPAPHVVTRLAGDEFGVVLTGHTDPQARALADALLISLQRPVTVHGIRLYPRISLGLSVHAQGSGSDSEWFKEVDLALHEAKRQGRARWCAYTPDLAQRHARLAAIEDRLRVALNAHALDVHYQPVSHAEQTCWQRFEALARWNDPELGFVSPAEFIPVAEASGLIGDLGRQIMRRALRQAAQWSRQTRQRVTVHVNVSAGQLQGGDLPAQVEAALRDTGCVPSQLVVELTESEAVVATPPVIRQLNALRAAGVRIALDDFGTGHSSLSVLEQLPVDCIKIDRSFVRNIDVTQRRQSLLSAILKMTAELDTELVVEGVETPGERAVLDQLGVQFMQGYLLCRPVAASLFQVADDRSGLILTGPVLSSQKP</sequence>
<evidence type="ECO:0000313" key="5">
    <source>
        <dbReference type="EMBL" id="GGR64629.1"/>
    </source>
</evidence>
<dbReference type="InterPro" id="IPR035919">
    <property type="entry name" value="EAL_sf"/>
</dbReference>
<reference evidence="6" key="1">
    <citation type="journal article" date="2019" name="Int. J. Syst. Evol. Microbiol.">
        <title>The Global Catalogue of Microorganisms (GCM) 10K type strain sequencing project: providing services to taxonomists for standard genome sequencing and annotation.</title>
        <authorList>
            <consortium name="The Broad Institute Genomics Platform"/>
            <consortium name="The Broad Institute Genome Sequencing Center for Infectious Disease"/>
            <person name="Wu L."/>
            <person name="Ma J."/>
        </authorList>
    </citation>
    <scope>NUCLEOTIDE SEQUENCE [LARGE SCALE GENOMIC DNA]</scope>
    <source>
        <strain evidence="6">JCM 31404</strain>
    </source>
</reference>
<organism evidence="5 6">
    <name type="scientific">Deinococcus seoulensis</name>
    <dbReference type="NCBI Taxonomy" id="1837379"/>
    <lineage>
        <taxon>Bacteria</taxon>
        <taxon>Thermotogati</taxon>
        <taxon>Deinococcota</taxon>
        <taxon>Deinococci</taxon>
        <taxon>Deinococcales</taxon>
        <taxon>Deinococcaceae</taxon>
        <taxon>Deinococcus</taxon>
    </lineage>
</organism>
<dbReference type="Pfam" id="PF08448">
    <property type="entry name" value="PAS_4"/>
    <property type="match status" value="1"/>
</dbReference>
<dbReference type="SUPFAM" id="SSF55781">
    <property type="entry name" value="GAF domain-like"/>
    <property type="match status" value="2"/>
</dbReference>
<dbReference type="InterPro" id="IPR029016">
    <property type="entry name" value="GAF-like_dom_sf"/>
</dbReference>
<dbReference type="SMART" id="SM00086">
    <property type="entry name" value="PAC"/>
    <property type="match status" value="2"/>
</dbReference>
<dbReference type="InterPro" id="IPR000160">
    <property type="entry name" value="GGDEF_dom"/>
</dbReference>
<dbReference type="Gene3D" id="3.20.20.450">
    <property type="entry name" value="EAL domain"/>
    <property type="match status" value="1"/>
</dbReference>
<dbReference type="InterPro" id="IPR000014">
    <property type="entry name" value="PAS"/>
</dbReference>
<dbReference type="PROSITE" id="PS50883">
    <property type="entry name" value="EAL"/>
    <property type="match status" value="1"/>
</dbReference>
<dbReference type="SMART" id="SM00267">
    <property type="entry name" value="GGDEF"/>
    <property type="match status" value="1"/>
</dbReference>
<dbReference type="RefSeq" id="WP_189065660.1">
    <property type="nucleotide sequence ID" value="NZ_BMQM01000020.1"/>
</dbReference>
<dbReference type="Proteomes" id="UP000634308">
    <property type="component" value="Unassembled WGS sequence"/>
</dbReference>
<dbReference type="NCBIfam" id="TIGR00254">
    <property type="entry name" value="GGDEF"/>
    <property type="match status" value="1"/>
</dbReference>
<evidence type="ECO:0000259" key="4">
    <source>
        <dbReference type="PROSITE" id="PS50887"/>
    </source>
</evidence>
<dbReference type="InterPro" id="IPR001610">
    <property type="entry name" value="PAC"/>
</dbReference>
<feature type="domain" description="EAL" evidence="3">
    <location>
        <begin position="894"/>
        <end position="1148"/>
    </location>
</feature>
<dbReference type="PROSITE" id="PS50113">
    <property type="entry name" value="PAC"/>
    <property type="match status" value="2"/>
</dbReference>
<keyword evidence="6" id="KW-1185">Reference proteome</keyword>
<dbReference type="PANTHER" id="PTHR44757:SF2">
    <property type="entry name" value="BIOFILM ARCHITECTURE MAINTENANCE PROTEIN MBAA"/>
    <property type="match status" value="1"/>
</dbReference>
<dbReference type="Gene3D" id="3.30.450.40">
    <property type="match status" value="2"/>
</dbReference>
<dbReference type="InterPro" id="IPR001633">
    <property type="entry name" value="EAL_dom"/>
</dbReference>
<dbReference type="PANTHER" id="PTHR44757">
    <property type="entry name" value="DIGUANYLATE CYCLASE DGCP"/>
    <property type="match status" value="1"/>
</dbReference>
<evidence type="ECO:0000259" key="2">
    <source>
        <dbReference type="PROSITE" id="PS50113"/>
    </source>
</evidence>
<evidence type="ECO:0000313" key="6">
    <source>
        <dbReference type="Proteomes" id="UP000634308"/>
    </source>
</evidence>
<dbReference type="InterPro" id="IPR052155">
    <property type="entry name" value="Biofilm_reg_signaling"/>
</dbReference>
<feature type="domain" description="PAC" evidence="2">
    <location>
        <begin position="674"/>
        <end position="725"/>
    </location>
</feature>
<gene>
    <name evidence="5" type="ORF">GCM10008959_28530</name>
</gene>
<dbReference type="SUPFAM" id="SSF55073">
    <property type="entry name" value="Nucleotide cyclase"/>
    <property type="match status" value="1"/>
</dbReference>
<evidence type="ECO:0000256" key="1">
    <source>
        <dbReference type="SAM" id="MobiDB-lite"/>
    </source>
</evidence>
<dbReference type="Pfam" id="PF00563">
    <property type="entry name" value="EAL"/>
    <property type="match status" value="1"/>
</dbReference>
<dbReference type="Pfam" id="PF13185">
    <property type="entry name" value="GAF_2"/>
    <property type="match status" value="1"/>
</dbReference>
<dbReference type="EMBL" id="BMQM01000020">
    <property type="protein sequence ID" value="GGR64629.1"/>
    <property type="molecule type" value="Genomic_DNA"/>
</dbReference>
<proteinExistence type="predicted"/>
<comment type="caution">
    <text evidence="5">The sequence shown here is derived from an EMBL/GenBank/DDBJ whole genome shotgun (WGS) entry which is preliminary data.</text>
</comment>
<dbReference type="CDD" id="cd01948">
    <property type="entry name" value="EAL"/>
    <property type="match status" value="1"/>
</dbReference>
<dbReference type="InterPro" id="IPR000700">
    <property type="entry name" value="PAS-assoc_C"/>
</dbReference>
<feature type="region of interest" description="Disordered" evidence="1">
    <location>
        <begin position="1"/>
        <end position="45"/>
    </location>
</feature>
<feature type="domain" description="GGDEF" evidence="4">
    <location>
        <begin position="753"/>
        <end position="885"/>
    </location>
</feature>
<protein>
    <recommendedName>
        <fullName evidence="7">EAL domain-containing protein</fullName>
    </recommendedName>
</protein>
<dbReference type="Gene3D" id="3.30.70.270">
    <property type="match status" value="1"/>
</dbReference>
<name>A0ABQ2RTT7_9DEIO</name>
<dbReference type="InterPro" id="IPR035965">
    <property type="entry name" value="PAS-like_dom_sf"/>
</dbReference>
<dbReference type="InterPro" id="IPR013656">
    <property type="entry name" value="PAS_4"/>
</dbReference>
<dbReference type="NCBIfam" id="TIGR00229">
    <property type="entry name" value="sensory_box"/>
    <property type="match status" value="2"/>
</dbReference>